<sequence length="398" mass="46800">MLPYVSLYEYVHKQIEHAIDNVDEQYRIYNEYKNIFTSPQLTDQVFIEVMNNYFYEVGLLNTNIKSLKEPAQQVGIKVRATKDALVVTEVLDDIRFVVGDEIVALSGDPIAFCRKRYNRLLGDEPYHREEWGHILTFQNEVDVKRGNQNYHFELKKYPLNSDHIVNVYTRDGVPIVEFVGNITFEQAVEALYHLSKVQHESKKITFDFRGAKFDKLSIAEFLMPYFYEIGTQECIQTRDTHVVIEHERHKSLYKHKLERLFKQCEEMNEQAFYQNLIDQPYGDWKYFDENKIDFIGLSRFENITVLIDKDTENAAEWLVYKVANSGIVNLVGRPTKGNLSFFNLVEEVIDQRFVLTFPIANMNKVIKDEVVYPEVLIEWSKRHAIVDKDIKFSIDNSS</sequence>
<gene>
    <name evidence="1" type="ORF">BU072_10380</name>
</gene>
<dbReference type="OrthoDB" id="2409863at2"/>
<reference evidence="1 2" key="1">
    <citation type="journal article" date="2016" name="Front. Microbiol.">
        <title>Comprehensive Phylogenetic Analysis of Bovine Non-aureus Staphylococci Species Based on Whole-Genome Sequencing.</title>
        <authorList>
            <person name="Naushad S."/>
            <person name="Barkema H.W."/>
            <person name="Luby C."/>
            <person name="Condas L.A."/>
            <person name="Nobrega D.B."/>
            <person name="Carson D.A."/>
            <person name="De Buck J."/>
        </authorList>
    </citation>
    <scope>NUCLEOTIDE SEQUENCE [LARGE SCALE GENOMIC DNA]</scope>
    <source>
        <strain evidence="1 2">SNUC 2204</strain>
    </source>
</reference>
<accession>A0A2T4PRP8</accession>
<dbReference type="Proteomes" id="UP000241209">
    <property type="component" value="Unassembled WGS sequence"/>
</dbReference>
<dbReference type="Gene3D" id="3.90.226.10">
    <property type="entry name" value="2-enoyl-CoA Hydratase, Chain A, domain 1"/>
    <property type="match status" value="1"/>
</dbReference>
<dbReference type="STRING" id="1167632.GCA_000286335_00853"/>
<dbReference type="SUPFAM" id="SSF52096">
    <property type="entry name" value="ClpP/crotonase"/>
    <property type="match status" value="1"/>
</dbReference>
<evidence type="ECO:0000313" key="1">
    <source>
        <dbReference type="EMBL" id="PTI28859.1"/>
    </source>
</evidence>
<name>A0A2T4PRP8_9STAP</name>
<dbReference type="EMBL" id="PZFK01000022">
    <property type="protein sequence ID" value="PTI28859.1"/>
    <property type="molecule type" value="Genomic_DNA"/>
</dbReference>
<organism evidence="1 2">
    <name type="scientific">Mammaliicoccus vitulinus</name>
    <dbReference type="NCBI Taxonomy" id="71237"/>
    <lineage>
        <taxon>Bacteria</taxon>
        <taxon>Bacillati</taxon>
        <taxon>Bacillota</taxon>
        <taxon>Bacilli</taxon>
        <taxon>Bacillales</taxon>
        <taxon>Staphylococcaceae</taxon>
        <taxon>Mammaliicoccus</taxon>
    </lineage>
</organism>
<dbReference type="InterPro" id="IPR029045">
    <property type="entry name" value="ClpP/crotonase-like_dom_sf"/>
</dbReference>
<evidence type="ECO:0000313" key="2">
    <source>
        <dbReference type="Proteomes" id="UP000241209"/>
    </source>
</evidence>
<evidence type="ECO:0008006" key="3">
    <source>
        <dbReference type="Google" id="ProtNLM"/>
    </source>
</evidence>
<protein>
    <recommendedName>
        <fullName evidence="3">Tail specific protease domain-containing protein</fullName>
    </recommendedName>
</protein>
<proteinExistence type="predicted"/>
<comment type="caution">
    <text evidence="1">The sequence shown here is derived from an EMBL/GenBank/DDBJ whole genome shotgun (WGS) entry which is preliminary data.</text>
</comment>
<dbReference type="RefSeq" id="WP_107557201.1">
    <property type="nucleotide sequence ID" value="NZ_CP120130.1"/>
</dbReference>
<dbReference type="AlphaFoldDB" id="A0A2T4PRP8"/>